<organism evidence="1 4">
    <name type="scientific">Deinococcus wulumuqiensis</name>
    <dbReference type="NCBI Taxonomy" id="980427"/>
    <lineage>
        <taxon>Bacteria</taxon>
        <taxon>Thermotogati</taxon>
        <taxon>Deinococcota</taxon>
        <taxon>Deinococci</taxon>
        <taxon>Deinococcales</taxon>
        <taxon>Deinococcaceae</taxon>
        <taxon>Deinococcus</taxon>
    </lineage>
</organism>
<dbReference type="EMBL" id="BMLZ01000015">
    <property type="protein sequence ID" value="GGP29775.1"/>
    <property type="molecule type" value="Genomic_DNA"/>
</dbReference>
<evidence type="ECO:0000313" key="4">
    <source>
        <dbReference type="Proteomes" id="UP000652720"/>
    </source>
</evidence>
<reference evidence="3" key="3">
    <citation type="journal article" date="2019" name="Int. J. Syst. Evol. Microbiol.">
        <title>The Global Catalogue of Microorganisms (GCM) 10K type strain sequencing project: providing services to taxonomists for standard genome sequencing and annotation.</title>
        <authorList>
            <consortium name="The Broad Institute Genomics Platform"/>
            <consortium name="The Broad Institute Genome Sequencing Center for Infectious Disease"/>
            <person name="Wu L."/>
            <person name="Ma J."/>
        </authorList>
    </citation>
    <scope>NUCLEOTIDE SEQUENCE [LARGE SCALE GENOMIC DNA]</scope>
    <source>
        <strain evidence="3">CGMCC 1.8884</strain>
    </source>
</reference>
<dbReference type="AlphaFoldDB" id="A0AAV4K6T8"/>
<evidence type="ECO:0000313" key="1">
    <source>
        <dbReference type="EMBL" id="GGI84355.1"/>
    </source>
</evidence>
<name>A0AAV4K6T8_9DEIO</name>
<dbReference type="InterPro" id="IPR014858">
    <property type="entry name" value="BrxB"/>
</dbReference>
<gene>
    <name evidence="2" type="ORF">GCM10008021_14260</name>
    <name evidence="1" type="ORF">GCM10010914_18380</name>
</gene>
<protein>
    <recommendedName>
        <fullName evidence="5">DUF1788 domain-containing protein</fullName>
    </recommendedName>
</protein>
<reference evidence="1" key="2">
    <citation type="journal article" date="2014" name="Int. J. Syst. Evol. Microbiol.">
        <title>Complete genome sequence of Corynebacterium casei LMG S-19264T (=DSM 44701T), isolated from a smear-ripened cheese.</title>
        <authorList>
            <consortium name="US DOE Joint Genome Institute (JGI-PGF)"/>
            <person name="Walter F."/>
            <person name="Albersmeier A."/>
            <person name="Kalinowski J."/>
            <person name="Ruckert C."/>
        </authorList>
    </citation>
    <scope>NUCLEOTIDE SEQUENCE</scope>
    <source>
        <strain evidence="1">CGMCC 1.8885</strain>
    </source>
</reference>
<keyword evidence="3" id="KW-1185">Reference proteome</keyword>
<proteinExistence type="predicted"/>
<evidence type="ECO:0000313" key="3">
    <source>
        <dbReference type="Proteomes" id="UP000630135"/>
    </source>
</evidence>
<dbReference type="RefSeq" id="WP_017869747.1">
    <property type="nucleotide sequence ID" value="NZ_BMLZ01000015.1"/>
</dbReference>
<sequence length="193" mass="21136">MSLESRLSALPDVLSHPKLLTGRGYGNEVNFHIFDYPPEREPDVAVALPKVVASVEAQGVRVVVLDLYQILLGMLEKRGYLEKTLELEAKRGAEALRSALRPLLAPDKVAEAVVAAAQEGGAGLLLLTGVGAAYPLLRSHSLLNNLQERLDNTPLVMFFPGQYNGQELRLFGLLKDDNYYRAFRLLPETGAAL</sequence>
<evidence type="ECO:0008006" key="5">
    <source>
        <dbReference type="Google" id="ProtNLM"/>
    </source>
</evidence>
<reference evidence="1" key="4">
    <citation type="submission" date="2023-08" db="EMBL/GenBank/DDBJ databases">
        <authorList>
            <person name="Sun Q."/>
            <person name="Zhou Y."/>
        </authorList>
    </citation>
    <scope>NUCLEOTIDE SEQUENCE</scope>
    <source>
        <strain evidence="2">CGMCC 1.8884</strain>
        <strain evidence="1">CGMCC 1.8885</strain>
    </source>
</reference>
<dbReference type="Proteomes" id="UP000630135">
    <property type="component" value="Unassembled WGS sequence"/>
</dbReference>
<evidence type="ECO:0000313" key="2">
    <source>
        <dbReference type="EMBL" id="GGP29775.1"/>
    </source>
</evidence>
<dbReference type="EMBL" id="BMMA01000016">
    <property type="protein sequence ID" value="GGI84355.1"/>
    <property type="molecule type" value="Genomic_DNA"/>
</dbReference>
<comment type="caution">
    <text evidence="1">The sequence shown here is derived from an EMBL/GenBank/DDBJ whole genome shotgun (WGS) entry which is preliminary data.</text>
</comment>
<dbReference type="Proteomes" id="UP000652720">
    <property type="component" value="Unassembled WGS sequence"/>
</dbReference>
<dbReference type="Pfam" id="PF08747">
    <property type="entry name" value="BrxB"/>
    <property type="match status" value="1"/>
</dbReference>
<dbReference type="GeneID" id="59166483"/>
<accession>A0AAV4K6T8</accession>
<reference evidence="2" key="1">
    <citation type="journal article" date="2014" name="Int. J. Syst. Evol. Microbiol.">
        <title>Complete genome of a new Firmicutes species belonging to the dominant human colonic microbiota ('Ruminococcus bicirculans') reveals two chromosomes and a selective capacity to utilize plant glucans.</title>
        <authorList>
            <consortium name="NISC Comparative Sequencing Program"/>
            <person name="Wegmann U."/>
            <person name="Louis P."/>
            <person name="Goesmann A."/>
            <person name="Henrissat B."/>
            <person name="Duncan S.H."/>
            <person name="Flint H.J."/>
        </authorList>
    </citation>
    <scope>NUCLEOTIDE SEQUENCE</scope>
    <source>
        <strain evidence="2">CGMCC 1.8884</strain>
    </source>
</reference>